<dbReference type="InterPro" id="IPR031961">
    <property type="entry name" value="DUF4780"/>
</dbReference>
<dbReference type="GeneID" id="103316247"/>
<evidence type="ECO:0000313" key="4">
    <source>
        <dbReference type="Proteomes" id="UP000002358"/>
    </source>
</evidence>
<feature type="region of interest" description="Disordered" evidence="1">
    <location>
        <begin position="99"/>
        <end position="145"/>
    </location>
</feature>
<dbReference type="RefSeq" id="XP_008207264.1">
    <property type="nucleotide sequence ID" value="XM_008209042.4"/>
</dbReference>
<feature type="compositionally biased region" description="Polar residues" evidence="1">
    <location>
        <begin position="99"/>
        <end position="128"/>
    </location>
</feature>
<keyword evidence="4" id="KW-1185">Reference proteome</keyword>
<sequence>MNTRLWRAGVKTNHISSYSSLESRDRFLFARIVFESHGRAYTCIRTLISLQHLINLNAQINGVDAGIIMPKFAATRQLSNNRYGNNEIRECGVIQSSESNELHESQLNQEHARVSSSMSNTDVTIVQGNNNRKKNTKKNNKKRRSLKYKPMILRSRRMYNKTLVNNTYFNEVHPSFDKDELGTDNSNILDYVVISEEYDSLSKSTSSVSDVPSAIISDIVQQKTINNIDKQNGISKSYNFNIYVENGKVSDIPDSNSCNVSVQNKSQEIRVNTPCFDELSIEEKTNPLFIAIIGDGYPNCEPITNLHFQSLDRAIQMRLENLKGGSFIPRFEYAYIKNNSVIVKCADELSKHWIAKHISKIHPWPTAKLKAACMDLMDRAYYRHIAGKTTLFLPNEESAITVLYRLQNENPQLDLASWNISTEEVYKKGHKKGFLIHFGIPFSSLKILESMNFKLFLGMKQVFMNVKLY</sequence>
<dbReference type="Pfam" id="PF16012">
    <property type="entry name" value="DUF4780"/>
    <property type="match status" value="1"/>
</dbReference>
<feature type="compositionally biased region" description="Basic residues" evidence="1">
    <location>
        <begin position="131"/>
        <end position="145"/>
    </location>
</feature>
<accession>A0A7M7H5F0</accession>
<dbReference type="Proteomes" id="UP000002358">
    <property type="component" value="Chromosome 5"/>
</dbReference>
<protein>
    <recommendedName>
        <fullName evidence="2">DUF4780 domain-containing protein</fullName>
    </recommendedName>
</protein>
<evidence type="ECO:0000313" key="3">
    <source>
        <dbReference type="EnsemblMetazoa" id="XP_008207264"/>
    </source>
</evidence>
<reference evidence="3" key="1">
    <citation type="submission" date="2021-01" db="UniProtKB">
        <authorList>
            <consortium name="EnsemblMetazoa"/>
        </authorList>
    </citation>
    <scope>IDENTIFICATION</scope>
</reference>
<name>A0A7M7H5F0_NASVI</name>
<dbReference type="AlphaFoldDB" id="A0A7M7H5F0"/>
<dbReference type="InParanoid" id="A0A7M7H5F0"/>
<dbReference type="EnsemblMetazoa" id="XM_008209042">
    <property type="protein sequence ID" value="XP_008207264"/>
    <property type="gene ID" value="LOC103316247"/>
</dbReference>
<proteinExistence type="predicted"/>
<evidence type="ECO:0000256" key="1">
    <source>
        <dbReference type="SAM" id="MobiDB-lite"/>
    </source>
</evidence>
<evidence type="ECO:0000259" key="2">
    <source>
        <dbReference type="Pfam" id="PF16012"/>
    </source>
</evidence>
<feature type="domain" description="DUF4780" evidence="2">
    <location>
        <begin position="285"/>
        <end position="462"/>
    </location>
</feature>
<dbReference type="KEGG" id="nvi:103316247"/>
<dbReference type="OrthoDB" id="7701458at2759"/>
<organism evidence="3 4">
    <name type="scientific">Nasonia vitripennis</name>
    <name type="common">Parasitic wasp</name>
    <dbReference type="NCBI Taxonomy" id="7425"/>
    <lineage>
        <taxon>Eukaryota</taxon>
        <taxon>Metazoa</taxon>
        <taxon>Ecdysozoa</taxon>
        <taxon>Arthropoda</taxon>
        <taxon>Hexapoda</taxon>
        <taxon>Insecta</taxon>
        <taxon>Pterygota</taxon>
        <taxon>Neoptera</taxon>
        <taxon>Endopterygota</taxon>
        <taxon>Hymenoptera</taxon>
        <taxon>Apocrita</taxon>
        <taxon>Proctotrupomorpha</taxon>
        <taxon>Chalcidoidea</taxon>
        <taxon>Pteromalidae</taxon>
        <taxon>Pteromalinae</taxon>
        <taxon>Nasonia</taxon>
    </lineage>
</organism>